<reference evidence="3" key="1">
    <citation type="submission" date="2017-11" db="EMBL/GenBank/DDBJ databases">
        <authorList>
            <person name="Lima N.C."/>
            <person name="Parody-Merino A.M."/>
            <person name="Battley P.F."/>
            <person name="Fidler A.E."/>
            <person name="Prosdocimi F."/>
        </authorList>
    </citation>
    <scope>NUCLEOTIDE SEQUENCE [LARGE SCALE GENOMIC DNA]</scope>
</reference>
<dbReference type="EMBL" id="KZ505687">
    <property type="protein sequence ID" value="PKU47139.1"/>
    <property type="molecule type" value="Genomic_DNA"/>
</dbReference>
<evidence type="ECO:0000313" key="3">
    <source>
        <dbReference type="Proteomes" id="UP000233556"/>
    </source>
</evidence>
<dbReference type="GO" id="GO:0007508">
    <property type="term" value="P:larval heart development"/>
    <property type="evidence" value="ECO:0007669"/>
    <property type="project" value="TreeGrafter"/>
</dbReference>
<evidence type="ECO:0000313" key="2">
    <source>
        <dbReference type="EMBL" id="PKU47139.1"/>
    </source>
</evidence>
<dbReference type="OrthoDB" id="416454at2759"/>
<keyword evidence="3" id="KW-1185">Reference proteome</keyword>
<dbReference type="GO" id="GO:0061343">
    <property type="term" value="P:cell adhesion involved in heart morphogenesis"/>
    <property type="evidence" value="ECO:0007669"/>
    <property type="project" value="TreeGrafter"/>
</dbReference>
<protein>
    <submittedName>
        <fullName evidence="2">Uncharacterized protein</fullName>
    </submittedName>
</protein>
<accession>A0A2I0UM72</accession>
<name>A0A2I0UM72_LIMLA</name>
<feature type="region of interest" description="Disordered" evidence="1">
    <location>
        <begin position="227"/>
        <end position="256"/>
    </location>
</feature>
<sequence length="256" mass="29198">MKFIQAKCKVRHVCHEDMLRDLGFVQHGEEKALERPHSSIPVSLAGLREKVGEALLTKPCTDRTRDDSLTQLVPNSAFRRACYNSAELLHTEPAQLSVVLTQFEKRPAWINKELLDKLKLKLKKEVFREWKQGQIAWEEYRKIVQAARDQVQKAKAQKELNLARNVKANKNRYVSDKMKTRENVGPLQKEMGDLLTQDMDKAEVLNDFFASVIIGKCSSHTSQVVEGKGRDWDNEELPTVGLRPSKEPEGAQVHGT</sequence>
<dbReference type="AlphaFoldDB" id="A0A2I0UM72"/>
<evidence type="ECO:0000256" key="1">
    <source>
        <dbReference type="SAM" id="MobiDB-lite"/>
    </source>
</evidence>
<organism evidence="2 3">
    <name type="scientific">Limosa lapponica baueri</name>
    <dbReference type="NCBI Taxonomy" id="1758121"/>
    <lineage>
        <taxon>Eukaryota</taxon>
        <taxon>Metazoa</taxon>
        <taxon>Chordata</taxon>
        <taxon>Craniata</taxon>
        <taxon>Vertebrata</taxon>
        <taxon>Euteleostomi</taxon>
        <taxon>Archelosauria</taxon>
        <taxon>Archosauria</taxon>
        <taxon>Dinosauria</taxon>
        <taxon>Saurischia</taxon>
        <taxon>Theropoda</taxon>
        <taxon>Coelurosauria</taxon>
        <taxon>Aves</taxon>
        <taxon>Neognathae</taxon>
        <taxon>Neoaves</taxon>
        <taxon>Charadriiformes</taxon>
        <taxon>Scolopacidae</taxon>
        <taxon>Limosa</taxon>
    </lineage>
</organism>
<proteinExistence type="predicted"/>
<dbReference type="GO" id="GO:0031012">
    <property type="term" value="C:extracellular matrix"/>
    <property type="evidence" value="ECO:0007669"/>
    <property type="project" value="TreeGrafter"/>
</dbReference>
<dbReference type="PANTHER" id="PTHR33395:SF22">
    <property type="entry name" value="REVERSE TRANSCRIPTASE DOMAIN-CONTAINING PROTEIN"/>
    <property type="match status" value="1"/>
</dbReference>
<dbReference type="Proteomes" id="UP000233556">
    <property type="component" value="Unassembled WGS sequence"/>
</dbReference>
<dbReference type="PANTHER" id="PTHR33395">
    <property type="entry name" value="TRANSCRIPTASE, PUTATIVE-RELATED-RELATED"/>
    <property type="match status" value="1"/>
</dbReference>
<reference evidence="3" key="2">
    <citation type="submission" date="2017-12" db="EMBL/GenBank/DDBJ databases">
        <title>Genome sequence of the Bar-tailed Godwit (Limosa lapponica baueri).</title>
        <authorList>
            <person name="Lima N.C.B."/>
            <person name="Parody-Merino A.M."/>
            <person name="Battley P.F."/>
            <person name="Fidler A.E."/>
            <person name="Prosdocimi F."/>
        </authorList>
    </citation>
    <scope>NUCLEOTIDE SEQUENCE [LARGE SCALE GENOMIC DNA]</scope>
</reference>
<gene>
    <name evidence="2" type="ORF">llap_2579</name>
</gene>